<evidence type="ECO:0000259" key="2">
    <source>
        <dbReference type="Pfam" id="PF18962"/>
    </source>
</evidence>
<dbReference type="Pfam" id="PF18962">
    <property type="entry name" value="Por_Secre_tail"/>
    <property type="match status" value="1"/>
</dbReference>
<gene>
    <name evidence="4" type="ORF">GCM10023091_03660</name>
</gene>
<feature type="signal peptide" evidence="1">
    <location>
        <begin position="1"/>
        <end position="21"/>
    </location>
</feature>
<accession>A0ABP8LMY8</accession>
<name>A0ABP8LMY8_9BACT</name>
<keyword evidence="5" id="KW-1185">Reference proteome</keyword>
<proteinExistence type="predicted"/>
<protein>
    <recommendedName>
        <fullName evidence="6">Secretion system C-terminal sorting domain-containing protein</fullName>
    </recommendedName>
</protein>
<evidence type="ECO:0000259" key="3">
    <source>
        <dbReference type="Pfam" id="PF26628"/>
    </source>
</evidence>
<evidence type="ECO:0008006" key="6">
    <source>
        <dbReference type="Google" id="ProtNLM"/>
    </source>
</evidence>
<evidence type="ECO:0000313" key="4">
    <source>
        <dbReference type="EMBL" id="GAA4432087.1"/>
    </source>
</evidence>
<dbReference type="InterPro" id="IPR026444">
    <property type="entry name" value="Secre_tail"/>
</dbReference>
<dbReference type="RefSeq" id="WP_345026309.1">
    <property type="nucleotide sequence ID" value="NZ_BAABEY010000002.1"/>
</dbReference>
<dbReference type="Pfam" id="PF26628">
    <property type="entry name" value="DUF8202"/>
    <property type="match status" value="1"/>
</dbReference>
<feature type="chain" id="PRO_5045081507" description="Secretion system C-terminal sorting domain-containing protein" evidence="1">
    <location>
        <begin position="22"/>
        <end position="810"/>
    </location>
</feature>
<dbReference type="EMBL" id="BAABEY010000002">
    <property type="protein sequence ID" value="GAA4432087.1"/>
    <property type="molecule type" value="Genomic_DNA"/>
</dbReference>
<keyword evidence="1" id="KW-0732">Signal</keyword>
<dbReference type="NCBIfam" id="TIGR04183">
    <property type="entry name" value="Por_Secre_tail"/>
    <property type="match status" value="1"/>
</dbReference>
<feature type="domain" description="Secretion system C-terminal sorting" evidence="2">
    <location>
        <begin position="735"/>
        <end position="808"/>
    </location>
</feature>
<dbReference type="Proteomes" id="UP001501508">
    <property type="component" value="Unassembled WGS sequence"/>
</dbReference>
<comment type="caution">
    <text evidence="4">The sequence shown here is derived from an EMBL/GenBank/DDBJ whole genome shotgun (WGS) entry which is preliminary data.</text>
</comment>
<organism evidence="4 5">
    <name type="scientific">Ravibacter arvi</name>
    <dbReference type="NCBI Taxonomy" id="2051041"/>
    <lineage>
        <taxon>Bacteria</taxon>
        <taxon>Pseudomonadati</taxon>
        <taxon>Bacteroidota</taxon>
        <taxon>Cytophagia</taxon>
        <taxon>Cytophagales</taxon>
        <taxon>Spirosomataceae</taxon>
        <taxon>Ravibacter</taxon>
    </lineage>
</organism>
<evidence type="ECO:0000256" key="1">
    <source>
        <dbReference type="SAM" id="SignalP"/>
    </source>
</evidence>
<evidence type="ECO:0000313" key="5">
    <source>
        <dbReference type="Proteomes" id="UP001501508"/>
    </source>
</evidence>
<dbReference type="InterPro" id="IPR058515">
    <property type="entry name" value="DUF8202"/>
</dbReference>
<reference evidence="5" key="1">
    <citation type="journal article" date="2019" name="Int. J. Syst. Evol. Microbiol.">
        <title>The Global Catalogue of Microorganisms (GCM) 10K type strain sequencing project: providing services to taxonomists for standard genome sequencing and annotation.</title>
        <authorList>
            <consortium name="The Broad Institute Genomics Platform"/>
            <consortium name="The Broad Institute Genome Sequencing Center for Infectious Disease"/>
            <person name="Wu L."/>
            <person name="Ma J."/>
        </authorList>
    </citation>
    <scope>NUCLEOTIDE SEQUENCE [LARGE SCALE GENOMIC DNA]</scope>
    <source>
        <strain evidence="5">JCM 31920</strain>
    </source>
</reference>
<feature type="domain" description="DUF8202" evidence="3">
    <location>
        <begin position="246"/>
        <end position="411"/>
    </location>
</feature>
<sequence>MKSFIYLLSTLFMFCVSVRVGFTQGVGAPAGVSSGLFAWYDAANFDVAAQRWPPKVGATVLESFSQTNAAYARLNQYEDDLNRNFSIVMEGRGFRAEMLPNDPEASYTIFAVCRRNSTSAGTYQQMSWGIGGLSAYPGVTVGEGSVQDNRFKITNNRTVNVRESRPSPKGFKISSFTFSYGLNQRNLPKIASISGESAAIDAGNTLAFNNGWVYINANAAFPPGEFEQRHEFAEFIIYNRRLSDAERQRVETYLSLRYSLPLTVGIAGGGRYTLNGTNDLWDQTRAFNHHIVGIGRNDALGLDIRHSWGGVYPEVLLETRDPNTRISTDNAFLLIGDKGTYHEYANETNTVAMPGGKRLKRIWRVQNSGVSDSVQVFMASLVAPEGGLSLDPCAPVRLLVSADSTFATYTAYPLTPALIYENPTTPTLFSSYRTILRFSQGESFVTLAAINSPGTPAVAAADVHAKQFTPCVDEEGFSYLLNADGRPLIGIKGLTGEELAKAKLEADIRVLDEPARFSNGASTATLMRRLVTVSSLGTLPSQPNMTVRYYFTPEELTDAQLPDGTGTWFKKEGSAAATLADFADDGKLTTGVTTNLLVVNGDQNGVSYVEFRRLTSFSTFGFTSSVTSLPVTLESFGANPENGVTQLSWKTSSEVDALSFEIQRSSDAAGWEPVGLVPVAAGDFTAPRNYSVTDHHPLKGINYYRLKITDRDGSFALSKIVTVLHRLTSDEDAVLYPNPSKNSILFRHLPVKPELIDGISICDINGREALRSGVNISGEVDISSLPTGIYMVRVTLKNGGQFTRKLIVDR</sequence>